<dbReference type="InterPro" id="IPR050090">
    <property type="entry name" value="Tyrosine_recombinase_XerCD"/>
</dbReference>
<keyword evidence="3 5" id="KW-0238">DNA-binding</keyword>
<dbReference type="InterPro" id="IPR013762">
    <property type="entry name" value="Integrase-like_cat_sf"/>
</dbReference>
<feature type="domain" description="Tyr recombinase" evidence="7">
    <location>
        <begin position="169"/>
        <end position="349"/>
    </location>
</feature>
<dbReference type="EMBL" id="AP024702">
    <property type="protein sequence ID" value="BCX50202.1"/>
    <property type="molecule type" value="Genomic_DNA"/>
</dbReference>
<dbReference type="InterPro" id="IPR002104">
    <property type="entry name" value="Integrase_catalytic"/>
</dbReference>
<evidence type="ECO:0000256" key="3">
    <source>
        <dbReference type="ARBA" id="ARBA00023125"/>
    </source>
</evidence>
<dbReference type="SUPFAM" id="SSF56349">
    <property type="entry name" value="DNA breaking-rejoining enzymes"/>
    <property type="match status" value="1"/>
</dbReference>
<evidence type="ECO:0000313" key="10">
    <source>
        <dbReference type="Proteomes" id="UP001374893"/>
    </source>
</evidence>
<gene>
    <name evidence="9" type="ORF">HAHE_41100</name>
</gene>
<dbReference type="Pfam" id="PF00589">
    <property type="entry name" value="Phage_integrase"/>
    <property type="match status" value="1"/>
</dbReference>
<evidence type="ECO:0000259" key="8">
    <source>
        <dbReference type="PROSITE" id="PS51900"/>
    </source>
</evidence>
<keyword evidence="2" id="KW-0229">DNA integration</keyword>
<evidence type="ECO:0000313" key="9">
    <source>
        <dbReference type="EMBL" id="BCX50202.1"/>
    </source>
</evidence>
<evidence type="ECO:0000256" key="4">
    <source>
        <dbReference type="ARBA" id="ARBA00023172"/>
    </source>
</evidence>
<feature type="domain" description="Core-binding (CB)" evidence="8">
    <location>
        <begin position="65"/>
        <end position="147"/>
    </location>
</feature>
<evidence type="ECO:0000259" key="7">
    <source>
        <dbReference type="PROSITE" id="PS51898"/>
    </source>
</evidence>
<feature type="compositionally biased region" description="Low complexity" evidence="6">
    <location>
        <begin position="354"/>
        <end position="386"/>
    </location>
</feature>
<dbReference type="InterPro" id="IPR011010">
    <property type="entry name" value="DNA_brk_join_enz"/>
</dbReference>
<dbReference type="Proteomes" id="UP001374893">
    <property type="component" value="Chromosome"/>
</dbReference>
<dbReference type="Gene3D" id="1.10.150.130">
    <property type="match status" value="1"/>
</dbReference>
<keyword evidence="4" id="KW-0233">DNA recombination</keyword>
<dbReference type="PANTHER" id="PTHR30349">
    <property type="entry name" value="PHAGE INTEGRASE-RELATED"/>
    <property type="match status" value="1"/>
</dbReference>
<reference evidence="9 10" key="1">
    <citation type="submission" date="2021-06" db="EMBL/GenBank/DDBJ databases">
        <title>Complete genome of Haloferula helveola possessing various polysaccharide degrading enzymes.</title>
        <authorList>
            <person name="Takami H."/>
            <person name="Huang C."/>
            <person name="Hamasaki K."/>
        </authorList>
    </citation>
    <scope>NUCLEOTIDE SEQUENCE [LARGE SCALE GENOMIC DNA]</scope>
    <source>
        <strain evidence="9 10">CN-1</strain>
    </source>
</reference>
<accession>A0ABM7RHV2</accession>
<evidence type="ECO:0000256" key="5">
    <source>
        <dbReference type="PROSITE-ProRule" id="PRU01248"/>
    </source>
</evidence>
<organism evidence="9 10">
    <name type="scientific">Haloferula helveola</name>
    <dbReference type="NCBI Taxonomy" id="490095"/>
    <lineage>
        <taxon>Bacteria</taxon>
        <taxon>Pseudomonadati</taxon>
        <taxon>Verrucomicrobiota</taxon>
        <taxon>Verrucomicrobiia</taxon>
        <taxon>Verrucomicrobiales</taxon>
        <taxon>Verrucomicrobiaceae</taxon>
        <taxon>Haloferula</taxon>
    </lineage>
</organism>
<evidence type="ECO:0000256" key="2">
    <source>
        <dbReference type="ARBA" id="ARBA00022908"/>
    </source>
</evidence>
<comment type="similarity">
    <text evidence="1">Belongs to the 'phage' integrase family.</text>
</comment>
<dbReference type="PANTHER" id="PTHR30349:SF41">
    <property type="entry name" value="INTEGRASE_RECOMBINASE PROTEIN MJ0367-RELATED"/>
    <property type="match status" value="1"/>
</dbReference>
<protein>
    <submittedName>
        <fullName evidence="9">Integrase</fullName>
    </submittedName>
</protein>
<sequence>MRVFRQSGCKTYRVRFSIRGRQYDEPLGVRSKEAAESLARELVLSREKELAGILVAKIQRESALAPLSELLEQWIEEGLAPDVTEKHRVNCRNKPTRVFRDCDWRRIGDVSAVEFERWRKLKRKGGLQPKTLNDHLAPLSAFLGWMVDQEMIEKNPLRSVKALRVIRDDEKRAFTLGELSSFIRSVPEYRGHLYTVAAFTGLRKAELKALERSRVTLEGTRPRIELAASTTKNRKGGCLVLHPDALASLRWLIANAPDGSRKVFFKGVTQMERFRLDLALAGVAEFDDRGRGLEFHSFRRTFATFLTSSSVSPAVAQKLMRHGDIRLTMNLYTDGHQLEMAGELAKVPRLQSSPISSLKSGKSGPAVSKSGHFSDSRSSSGSARKSLNGNGLVTAVHRCPRSAMADREGFEPSIPFWGILP</sequence>
<evidence type="ECO:0000256" key="1">
    <source>
        <dbReference type="ARBA" id="ARBA00008857"/>
    </source>
</evidence>
<dbReference type="PROSITE" id="PS51900">
    <property type="entry name" value="CB"/>
    <property type="match status" value="1"/>
</dbReference>
<dbReference type="PROSITE" id="PS51898">
    <property type="entry name" value="TYR_RECOMBINASE"/>
    <property type="match status" value="1"/>
</dbReference>
<dbReference type="InterPro" id="IPR010998">
    <property type="entry name" value="Integrase_recombinase_N"/>
</dbReference>
<dbReference type="InterPro" id="IPR044068">
    <property type="entry name" value="CB"/>
</dbReference>
<evidence type="ECO:0000256" key="6">
    <source>
        <dbReference type="SAM" id="MobiDB-lite"/>
    </source>
</evidence>
<keyword evidence="10" id="KW-1185">Reference proteome</keyword>
<dbReference type="Gene3D" id="1.10.443.10">
    <property type="entry name" value="Intergrase catalytic core"/>
    <property type="match status" value="1"/>
</dbReference>
<name>A0ABM7RHV2_9BACT</name>
<feature type="region of interest" description="Disordered" evidence="6">
    <location>
        <begin position="354"/>
        <end position="387"/>
    </location>
</feature>
<proteinExistence type="inferred from homology"/>